<comment type="caution">
    <text evidence="1">The sequence shown here is derived from an EMBL/GenBank/DDBJ whole genome shotgun (WGS) entry which is preliminary data.</text>
</comment>
<evidence type="ECO:0000313" key="2">
    <source>
        <dbReference type="Proteomes" id="UP000324800"/>
    </source>
</evidence>
<dbReference type="EMBL" id="SNRW01000757">
    <property type="protein sequence ID" value="KAA6399421.1"/>
    <property type="molecule type" value="Genomic_DNA"/>
</dbReference>
<dbReference type="AlphaFoldDB" id="A0A5J4WWY9"/>
<reference evidence="1 2" key="1">
    <citation type="submission" date="2019-03" db="EMBL/GenBank/DDBJ databases">
        <title>Single cell metagenomics reveals metabolic interactions within the superorganism composed of flagellate Streblomastix strix and complex community of Bacteroidetes bacteria on its surface.</title>
        <authorList>
            <person name="Treitli S.C."/>
            <person name="Kolisko M."/>
            <person name="Husnik F."/>
            <person name="Keeling P."/>
            <person name="Hampl V."/>
        </authorList>
    </citation>
    <scope>NUCLEOTIDE SEQUENCE [LARGE SCALE GENOMIC DNA]</scope>
    <source>
        <strain evidence="1">ST1C</strain>
    </source>
</reference>
<organism evidence="1 2">
    <name type="scientific">Streblomastix strix</name>
    <dbReference type="NCBI Taxonomy" id="222440"/>
    <lineage>
        <taxon>Eukaryota</taxon>
        <taxon>Metamonada</taxon>
        <taxon>Preaxostyla</taxon>
        <taxon>Oxymonadida</taxon>
        <taxon>Streblomastigidae</taxon>
        <taxon>Streblomastix</taxon>
    </lineage>
</organism>
<sequence>MEENTGCECSEKRNSHNQFYDELNRSSERFDQKRRLATKPFLAFKAIERVYQYRKNAIRNITFPNLLRISLSYGLNEDIEGIENANDNNYEHFCEVGMDNCTREMRNRTKTTDKFSRIDLGLKQNVSEDDNIEKIRTTLPTQKDLSISH</sequence>
<protein>
    <submittedName>
        <fullName evidence="1">Uncharacterized protein</fullName>
    </submittedName>
</protein>
<gene>
    <name evidence="1" type="ORF">EZS28_005050</name>
</gene>
<evidence type="ECO:0000313" key="1">
    <source>
        <dbReference type="EMBL" id="KAA6399421.1"/>
    </source>
</evidence>
<name>A0A5J4WWY9_9EUKA</name>
<proteinExistence type="predicted"/>
<accession>A0A5J4WWY9</accession>
<dbReference type="Proteomes" id="UP000324800">
    <property type="component" value="Unassembled WGS sequence"/>
</dbReference>